<evidence type="ECO:0000313" key="2">
    <source>
        <dbReference type="Proteomes" id="UP001056120"/>
    </source>
</evidence>
<sequence length="898" mass="99732">MGVWDFPPGCGPIVRPINVVPHESEPLSSPVTNNHVASDAGTDEPVGLIVESLVNNEMKNGDVQVDDGDSVIKETIPKMKFTPRRVSAVRDFPPYCGLNADEPTEEERRRINGRRSCGTKSNGSVKGEFVHETQPNESNESSVANQEMQKIVESNIDVKDEKVMKTEPSKKVQNIGQACQKLVVYTRDKVLKKASPVDDAHDVDYEEDDRDNKPLSLIQKDMNLRKQEVGSKKLVEKRPLDDTNYLVSTGGKIKVVMGLKAPLFCAPGIQEKDLTNKAKGHASITPKQSANKKQKNQEKVVAESTSTGKVAYTSTLEMVEKDLTNKKGDASKTPKSSVKKQQKNQKHVAFTGTLEMVVRNEEDFVADMEEKEEESLKSQGTHDLDVTLPPFGPKSSNDARNKVRETLRLFQTLCRKLLQGEEARTDDLPKRRVDLAAKAIMAKKGKVPELGKKTHGPVPGVEVGDEFQYRVELALVGIHRPFQGGIDYVKKGKDFYAVSVVASGGYANEVDKPDCLMYSGSGGIGKDKSYENQKLERGNLALNNNIERKYPVRVVRGDKVKPTESSDSKTKTYIYDGLYTVESCSQVTGPKGNMVYNFELKRVPGQPQLAIREVTSKKFKTRAGICVKDITDGKEVFPICAINTIDDEKPPVFTYITKIMYPDWYKPVPPKGCDCVGRCSDKKCSCALKNGGEIPYNRNGAIVEAQPLVYECGPSCRCPPSCYNRVTQRGMKIHLEIFKTESRGWGVRSLSSISSGSFICEYVGELLEETEAEKRTSNDEYLFDIGQNYNDCSLKPDTKPEEIVNTGGGFTIDAASYGNVGRFINHSCSPNLYAQNVLYDQDDNRMPHIMLFAAENISPLQELTYHYNYLVDTVHDADGNIKVKSCYCGSPECTGRLY</sequence>
<dbReference type="EMBL" id="CM042035">
    <property type="protein sequence ID" value="KAI3756571.1"/>
    <property type="molecule type" value="Genomic_DNA"/>
</dbReference>
<reference evidence="1 2" key="2">
    <citation type="journal article" date="2022" name="Mol. Ecol. Resour.">
        <title>The genomes of chicory, endive, great burdock and yacon provide insights into Asteraceae paleo-polyploidization history and plant inulin production.</title>
        <authorList>
            <person name="Fan W."/>
            <person name="Wang S."/>
            <person name="Wang H."/>
            <person name="Wang A."/>
            <person name="Jiang F."/>
            <person name="Liu H."/>
            <person name="Zhao H."/>
            <person name="Xu D."/>
            <person name="Zhang Y."/>
        </authorList>
    </citation>
    <scope>NUCLEOTIDE SEQUENCE [LARGE SCALE GENOMIC DNA]</scope>
    <source>
        <strain evidence="2">cv. Yunnan</strain>
        <tissue evidence="1">Leaves</tissue>
    </source>
</reference>
<reference evidence="2" key="1">
    <citation type="journal article" date="2022" name="Mol. Ecol. Resour.">
        <title>The genomes of chicory, endive, great burdock and yacon provide insights into Asteraceae palaeo-polyploidization history and plant inulin production.</title>
        <authorList>
            <person name="Fan W."/>
            <person name="Wang S."/>
            <person name="Wang H."/>
            <person name="Wang A."/>
            <person name="Jiang F."/>
            <person name="Liu H."/>
            <person name="Zhao H."/>
            <person name="Xu D."/>
            <person name="Zhang Y."/>
        </authorList>
    </citation>
    <scope>NUCLEOTIDE SEQUENCE [LARGE SCALE GENOMIC DNA]</scope>
    <source>
        <strain evidence="2">cv. Yunnan</strain>
    </source>
</reference>
<gene>
    <name evidence="1" type="ORF">L1987_56392</name>
</gene>
<keyword evidence="2" id="KW-1185">Reference proteome</keyword>
<accession>A0ACB9ECR9</accession>
<proteinExistence type="predicted"/>
<comment type="caution">
    <text evidence="1">The sequence shown here is derived from an EMBL/GenBank/DDBJ whole genome shotgun (WGS) entry which is preliminary data.</text>
</comment>
<organism evidence="1 2">
    <name type="scientific">Smallanthus sonchifolius</name>
    <dbReference type="NCBI Taxonomy" id="185202"/>
    <lineage>
        <taxon>Eukaryota</taxon>
        <taxon>Viridiplantae</taxon>
        <taxon>Streptophyta</taxon>
        <taxon>Embryophyta</taxon>
        <taxon>Tracheophyta</taxon>
        <taxon>Spermatophyta</taxon>
        <taxon>Magnoliopsida</taxon>
        <taxon>eudicotyledons</taxon>
        <taxon>Gunneridae</taxon>
        <taxon>Pentapetalae</taxon>
        <taxon>asterids</taxon>
        <taxon>campanulids</taxon>
        <taxon>Asterales</taxon>
        <taxon>Asteraceae</taxon>
        <taxon>Asteroideae</taxon>
        <taxon>Heliantheae alliance</taxon>
        <taxon>Millerieae</taxon>
        <taxon>Smallanthus</taxon>
    </lineage>
</organism>
<evidence type="ECO:0000313" key="1">
    <source>
        <dbReference type="EMBL" id="KAI3756571.1"/>
    </source>
</evidence>
<protein>
    <submittedName>
        <fullName evidence="1">Uncharacterized protein</fullName>
    </submittedName>
</protein>
<dbReference type="Proteomes" id="UP001056120">
    <property type="component" value="Linkage Group LG18"/>
</dbReference>
<name>A0ACB9ECR9_9ASTR</name>